<name>A0A177YCF4_PSEPU</name>
<dbReference type="Gene3D" id="2.60.120.330">
    <property type="entry name" value="B-lactam Antibiotic, Isopenicillin N Synthase, Chain"/>
    <property type="match status" value="1"/>
</dbReference>
<proteinExistence type="inferred from homology"/>
<dbReference type="PANTHER" id="PTHR10209:SF867">
    <property type="entry name" value="2-OXOGLUTARATE (2OG) AND FE(II)-DEPENDENT OXYGENASE SUPERFAMILY PROTEIN"/>
    <property type="match status" value="1"/>
</dbReference>
<accession>A0A177YCF4</accession>
<comment type="subunit">
    <text evidence="2">Monomer.</text>
</comment>
<evidence type="ECO:0000259" key="7">
    <source>
        <dbReference type="PROSITE" id="PS51471"/>
    </source>
</evidence>
<dbReference type="SUPFAM" id="SSF51197">
    <property type="entry name" value="Clavaminate synthase-like"/>
    <property type="match status" value="1"/>
</dbReference>
<dbReference type="InterPro" id="IPR027443">
    <property type="entry name" value="IPNS-like_sf"/>
</dbReference>
<dbReference type="GO" id="GO:0046872">
    <property type="term" value="F:metal ion binding"/>
    <property type="evidence" value="ECO:0007669"/>
    <property type="project" value="UniProtKB-KW"/>
</dbReference>
<dbReference type="OrthoDB" id="21825at2"/>
<dbReference type="PANTHER" id="PTHR10209">
    <property type="entry name" value="OXIDOREDUCTASE, 2OG-FE II OXYGENASE FAMILY PROTEIN"/>
    <property type="match status" value="1"/>
</dbReference>
<dbReference type="GO" id="GO:0016491">
    <property type="term" value="F:oxidoreductase activity"/>
    <property type="evidence" value="ECO:0007669"/>
    <property type="project" value="UniProtKB-KW"/>
</dbReference>
<comment type="similarity">
    <text evidence="1 6">Belongs to the iron/ascorbate-dependent oxidoreductase family.</text>
</comment>
<dbReference type="PRINTS" id="PR00682">
    <property type="entry name" value="IPNSYNTHASE"/>
</dbReference>
<keyword evidence="4 6" id="KW-0560">Oxidoreductase</keyword>
<organism evidence="8 9">
    <name type="scientific">Pseudomonas putida</name>
    <name type="common">Arthrobacter siderocapsulatus</name>
    <dbReference type="NCBI Taxonomy" id="303"/>
    <lineage>
        <taxon>Bacteria</taxon>
        <taxon>Pseudomonadati</taxon>
        <taxon>Pseudomonadota</taxon>
        <taxon>Gammaproteobacteria</taxon>
        <taxon>Pseudomonadales</taxon>
        <taxon>Pseudomonadaceae</taxon>
        <taxon>Pseudomonas</taxon>
    </lineage>
</organism>
<dbReference type="Pfam" id="PF14226">
    <property type="entry name" value="DIOX_N"/>
    <property type="match status" value="1"/>
</dbReference>
<dbReference type="EMBL" id="CP039372">
    <property type="protein sequence ID" value="QCI15620.1"/>
    <property type="molecule type" value="Genomic_DNA"/>
</dbReference>
<dbReference type="RefSeq" id="WP_009682456.1">
    <property type="nucleotide sequence ID" value="NZ_CP039372.1"/>
</dbReference>
<evidence type="ECO:0000256" key="5">
    <source>
        <dbReference type="ARBA" id="ARBA00023004"/>
    </source>
</evidence>
<dbReference type="Proteomes" id="UP000298551">
    <property type="component" value="Plasmid pPp1290"/>
</dbReference>
<dbReference type="Pfam" id="PF03171">
    <property type="entry name" value="2OG-FeII_Oxy"/>
    <property type="match status" value="1"/>
</dbReference>
<evidence type="ECO:0000256" key="1">
    <source>
        <dbReference type="ARBA" id="ARBA00008056"/>
    </source>
</evidence>
<evidence type="ECO:0000313" key="9">
    <source>
        <dbReference type="Proteomes" id="UP000298551"/>
    </source>
</evidence>
<evidence type="ECO:0000313" key="8">
    <source>
        <dbReference type="EMBL" id="QCI15620.1"/>
    </source>
</evidence>
<gene>
    <name evidence="8" type="ORF">E6B08_30320</name>
</gene>
<dbReference type="InterPro" id="IPR044861">
    <property type="entry name" value="IPNS-like_FE2OG_OXY"/>
</dbReference>
<dbReference type="PROSITE" id="PS51471">
    <property type="entry name" value="FE2OG_OXY"/>
    <property type="match status" value="1"/>
</dbReference>
<dbReference type="AlphaFoldDB" id="A0A177YCF4"/>
<sequence length="332" mass="36945">MSNAQLVPTTIEISDTAASLPIIDMSGLRSSNIDVRAKVGRQIGAACRDKGFFYVTGHEISSALQQRVIDQAAKLFALPPEEKAKVDKSLSQANRGYEPLRNQVLEAGAPADVKEGFYIGQDKPLDHPDVLNGKFNQGPNLWPEALPEFRATMEQYQRELEGVAQLLMQGVALSLGLPEQHFASFCHDAMTTLRLLHYPPQSPSAAPGEKGCGAHTDWGGLTLLLQDDNSGLQVWDQESNDWIWAMPVPGSYVVNIGDLISRWTNDLYRSTLHRVVNLSGNERYSVPYFYSGNVDHKIECIHQCLIPGESPKYPVITVEDHYKNMFRKTYAM</sequence>
<dbReference type="InterPro" id="IPR005123">
    <property type="entry name" value="Oxoglu/Fe-dep_dioxygenase_dom"/>
</dbReference>
<evidence type="ECO:0000256" key="2">
    <source>
        <dbReference type="ARBA" id="ARBA00011245"/>
    </source>
</evidence>
<dbReference type="UniPathway" id="UPA00385"/>
<reference evidence="9" key="1">
    <citation type="submission" date="2019-04" db="EMBL/GenBank/DDBJ databases">
        <title>Genome sequence of Pseudomonas putida 1290, an auxin catabolizing strain.</title>
        <authorList>
            <person name="Laird T.S."/>
            <person name="Leveau J.H.J."/>
        </authorList>
    </citation>
    <scope>NUCLEOTIDE SEQUENCE [LARGE SCALE GENOMIC DNA]</scope>
    <source>
        <strain evidence="9">1290</strain>
        <plasmid evidence="9">ppp1290</plasmid>
    </source>
</reference>
<keyword evidence="5 6" id="KW-0408">Iron</keyword>
<evidence type="ECO:0000256" key="6">
    <source>
        <dbReference type="RuleBase" id="RU003682"/>
    </source>
</evidence>
<protein>
    <submittedName>
        <fullName evidence="8">Isopenicillin N synthase family oxygenase</fullName>
    </submittedName>
</protein>
<keyword evidence="8" id="KW-0614">Plasmid</keyword>
<dbReference type="GO" id="GO:0009693">
    <property type="term" value="P:ethylene biosynthetic process"/>
    <property type="evidence" value="ECO:0007669"/>
    <property type="project" value="UniProtKB-UniPathway"/>
</dbReference>
<evidence type="ECO:0000256" key="3">
    <source>
        <dbReference type="ARBA" id="ARBA00022723"/>
    </source>
</evidence>
<evidence type="ECO:0000256" key="4">
    <source>
        <dbReference type="ARBA" id="ARBA00023002"/>
    </source>
</evidence>
<keyword evidence="3 6" id="KW-0479">Metal-binding</keyword>
<feature type="domain" description="Fe2OG dioxygenase" evidence="7">
    <location>
        <begin position="188"/>
        <end position="292"/>
    </location>
</feature>
<dbReference type="InterPro" id="IPR026992">
    <property type="entry name" value="DIOX_N"/>
</dbReference>
<geneLocation type="plasmid" evidence="9">
    <name>ppp1290</name>
</geneLocation>